<keyword evidence="2" id="KW-1185">Reference proteome</keyword>
<reference evidence="1 2" key="1">
    <citation type="submission" date="2016-09" db="EMBL/GenBank/DDBJ databases">
        <authorList>
            <person name="Capua I."/>
            <person name="De Benedictis P."/>
            <person name="Joannis T."/>
            <person name="Lombin L.H."/>
            <person name="Cattoli G."/>
        </authorList>
    </citation>
    <scope>NUCLEOTIDE SEQUENCE [LARGE SCALE GENOMIC DNA]</scope>
    <source>
        <strain evidence="1 2">IMI 309357</strain>
    </source>
</reference>
<dbReference type="EMBL" id="MJBS01000008">
    <property type="protein sequence ID" value="OHF03183.1"/>
    <property type="molecule type" value="Genomic_DNA"/>
</dbReference>
<evidence type="ECO:0000313" key="1">
    <source>
        <dbReference type="EMBL" id="OHF03183.1"/>
    </source>
</evidence>
<organism evidence="1 2">
    <name type="scientific">Colletotrichum orchidophilum</name>
    <dbReference type="NCBI Taxonomy" id="1209926"/>
    <lineage>
        <taxon>Eukaryota</taxon>
        <taxon>Fungi</taxon>
        <taxon>Dikarya</taxon>
        <taxon>Ascomycota</taxon>
        <taxon>Pezizomycotina</taxon>
        <taxon>Sordariomycetes</taxon>
        <taxon>Hypocreomycetidae</taxon>
        <taxon>Glomerellales</taxon>
        <taxon>Glomerellaceae</taxon>
        <taxon>Colletotrichum</taxon>
    </lineage>
</organism>
<proteinExistence type="predicted"/>
<gene>
    <name evidence="1" type="ORF">CORC01_01567</name>
</gene>
<dbReference type="Proteomes" id="UP000176998">
    <property type="component" value="Unassembled WGS sequence"/>
</dbReference>
<evidence type="ECO:0000313" key="2">
    <source>
        <dbReference type="Proteomes" id="UP000176998"/>
    </source>
</evidence>
<comment type="caution">
    <text evidence="1">The sequence shown here is derived from an EMBL/GenBank/DDBJ whole genome shotgun (WGS) entry which is preliminary data.</text>
</comment>
<dbReference type="RefSeq" id="XP_022480320.1">
    <property type="nucleotide sequence ID" value="XM_022613221.1"/>
</dbReference>
<accession>A0A1G4BPF8</accession>
<name>A0A1G4BPF8_9PEZI</name>
<dbReference type="GeneID" id="34554731"/>
<protein>
    <submittedName>
        <fullName evidence="1">Uncharacterized protein</fullName>
    </submittedName>
</protein>
<sequence length="176" mass="18824">MQLNLILLVRVPPPTIHSFALDFSTLAGHIRKGKYVPDHLTGITDEILQHCGRGNGGSGREAILKPLGLRHCSGNGTAERGYVAKQTIRQPTVRRMSSPSAVLYALCSLCNLCTTVERVSGYQSIDSNAAAAERRTPMATRRSIAEQTGNGAGFRASPPIFCPPALAFTFFVAGNA</sequence>
<dbReference type="AlphaFoldDB" id="A0A1G4BPF8"/>